<feature type="domain" description="Aminotransferase class V" evidence="1">
    <location>
        <begin position="2"/>
        <end position="220"/>
    </location>
</feature>
<dbReference type="Gene3D" id="3.90.1150.10">
    <property type="entry name" value="Aspartate Aminotransferase, domain 1"/>
    <property type="match status" value="1"/>
</dbReference>
<dbReference type="InterPro" id="IPR015424">
    <property type="entry name" value="PyrdxlP-dep_Trfase"/>
</dbReference>
<dbReference type="PANTHER" id="PTHR43586:SF4">
    <property type="entry name" value="ISOPENICILLIN N EPIMERASE"/>
    <property type="match status" value="1"/>
</dbReference>
<dbReference type="EMBL" id="AJWZ01000160">
    <property type="protein sequence ID" value="EKC77705.1"/>
    <property type="molecule type" value="Genomic_DNA"/>
</dbReference>
<proteinExistence type="predicted"/>
<protein>
    <submittedName>
        <fullName evidence="2">Cysteine desulfurase family protein</fullName>
    </submittedName>
</protein>
<name>K1UHC7_9ZZZZ</name>
<dbReference type="Pfam" id="PF00266">
    <property type="entry name" value="Aminotran_5"/>
    <property type="match status" value="1"/>
</dbReference>
<comment type="caution">
    <text evidence="2">The sequence shown here is derived from an EMBL/GenBank/DDBJ whole genome shotgun (WGS) entry which is preliminary data.</text>
</comment>
<feature type="non-terminal residue" evidence="2">
    <location>
        <position position="228"/>
    </location>
</feature>
<reference evidence="2" key="1">
    <citation type="journal article" date="2013" name="Environ. Microbiol.">
        <title>Microbiota from the distal guts of lean and obese adolescents exhibit partial functional redundancy besides clear differences in community structure.</title>
        <authorList>
            <person name="Ferrer M."/>
            <person name="Ruiz A."/>
            <person name="Lanza F."/>
            <person name="Haange S.B."/>
            <person name="Oberbach A."/>
            <person name="Till H."/>
            <person name="Bargiela R."/>
            <person name="Campoy C."/>
            <person name="Segura M.T."/>
            <person name="Richter M."/>
            <person name="von Bergen M."/>
            <person name="Seifert J."/>
            <person name="Suarez A."/>
        </authorList>
    </citation>
    <scope>NUCLEOTIDE SEQUENCE</scope>
</reference>
<accession>K1UHC7</accession>
<sequence>MVSNVFGYLLPVREIAELCAAAGVPLIVDASQAAGCVAFDAAALGAAFVAMPGHKGLLGPQGTGILLCFAQPKPLLCGGTGSQSVLQDMPEELPDRLEAGTHNVPGIAGLLAGIRYLSAQGVEHIERRERWLAQRLMAQLRAQPRLEVFASPDSACQTAVLSVRCRDMDSELLAQKLARYGIAVRAGLHCAPVAHRTAGTLETGTVRLSLSPFNTDAEIARTARVFRE</sequence>
<dbReference type="SUPFAM" id="SSF53383">
    <property type="entry name" value="PLP-dependent transferases"/>
    <property type="match status" value="1"/>
</dbReference>
<dbReference type="PANTHER" id="PTHR43586">
    <property type="entry name" value="CYSTEINE DESULFURASE"/>
    <property type="match status" value="1"/>
</dbReference>
<organism evidence="2">
    <name type="scientific">human gut metagenome</name>
    <dbReference type="NCBI Taxonomy" id="408170"/>
    <lineage>
        <taxon>unclassified sequences</taxon>
        <taxon>metagenomes</taxon>
        <taxon>organismal metagenomes</taxon>
    </lineage>
</organism>
<dbReference type="InterPro" id="IPR000192">
    <property type="entry name" value="Aminotrans_V_dom"/>
</dbReference>
<dbReference type="AlphaFoldDB" id="K1UHC7"/>
<gene>
    <name evidence="2" type="ORF">OBE_00230</name>
</gene>
<evidence type="ECO:0000259" key="1">
    <source>
        <dbReference type="Pfam" id="PF00266"/>
    </source>
</evidence>
<dbReference type="Gene3D" id="3.40.640.10">
    <property type="entry name" value="Type I PLP-dependent aspartate aminotransferase-like (Major domain)"/>
    <property type="match status" value="1"/>
</dbReference>
<dbReference type="InterPro" id="IPR015421">
    <property type="entry name" value="PyrdxlP-dep_Trfase_major"/>
</dbReference>
<evidence type="ECO:0000313" key="2">
    <source>
        <dbReference type="EMBL" id="EKC77705.1"/>
    </source>
</evidence>
<dbReference type="InterPro" id="IPR015422">
    <property type="entry name" value="PyrdxlP-dep_Trfase_small"/>
</dbReference>